<dbReference type="GO" id="GO:0003676">
    <property type="term" value="F:nucleic acid binding"/>
    <property type="evidence" value="ECO:0007669"/>
    <property type="project" value="InterPro"/>
</dbReference>
<evidence type="ECO:0000313" key="1">
    <source>
        <dbReference type="EMBL" id="MBW4547939.1"/>
    </source>
</evidence>
<proteinExistence type="predicted"/>
<organism evidence="1 2">
    <name type="scientific">Symplocastrum torsivum CPER-KK1</name>
    <dbReference type="NCBI Taxonomy" id="450513"/>
    <lineage>
        <taxon>Bacteria</taxon>
        <taxon>Bacillati</taxon>
        <taxon>Cyanobacteriota</taxon>
        <taxon>Cyanophyceae</taxon>
        <taxon>Oscillatoriophycideae</taxon>
        <taxon>Oscillatoriales</taxon>
        <taxon>Microcoleaceae</taxon>
        <taxon>Symplocastrum</taxon>
    </lineage>
</organism>
<dbReference type="InterPro" id="IPR029063">
    <property type="entry name" value="SAM-dependent_MTases_sf"/>
</dbReference>
<dbReference type="GO" id="GO:0008168">
    <property type="term" value="F:methyltransferase activity"/>
    <property type="evidence" value="ECO:0007669"/>
    <property type="project" value="UniProtKB-KW"/>
</dbReference>
<reference evidence="1" key="1">
    <citation type="submission" date="2021-05" db="EMBL/GenBank/DDBJ databases">
        <authorList>
            <person name="Pietrasiak N."/>
            <person name="Ward R."/>
            <person name="Stajich J.E."/>
            <person name="Kurbessoian T."/>
        </authorList>
    </citation>
    <scope>NUCLEOTIDE SEQUENCE</scope>
    <source>
        <strain evidence="1">CPER-KK1</strain>
    </source>
</reference>
<dbReference type="SUPFAM" id="SSF53335">
    <property type="entry name" value="S-adenosyl-L-methionine-dependent methyltransferases"/>
    <property type="match status" value="1"/>
</dbReference>
<comment type="caution">
    <text evidence="1">The sequence shown here is derived from an EMBL/GenBank/DDBJ whole genome shotgun (WGS) entry which is preliminary data.</text>
</comment>
<gene>
    <name evidence="1" type="ORF">KME25_26380</name>
</gene>
<dbReference type="EMBL" id="JAHHIF010000051">
    <property type="protein sequence ID" value="MBW4547939.1"/>
    <property type="molecule type" value="Genomic_DNA"/>
</dbReference>
<sequence>MLTSPKPLKDVFYCPEESNFYSHCLENLVLNQCDSPKVIVEFGSGDGSPVINSLMRTRFNGTIHGYELNTLAGKIAESNIQEYELTDRYIIHNSSFFDAALPRAEYLISNPPYLPSIDDNIYQPLLHGGRDGSEMARKLLSMGYENLLLMLSSYSNPEGLINYAIAKGYSVASFLVSPLTFGYYSSEPKVRNMIEELRKNRMAFYSGNIYLLAGVVFKKQSESKTDLSAELIQIMTSL</sequence>
<evidence type="ECO:0000313" key="2">
    <source>
        <dbReference type="Proteomes" id="UP000753908"/>
    </source>
</evidence>
<dbReference type="PROSITE" id="PS00092">
    <property type="entry name" value="N6_MTASE"/>
    <property type="match status" value="1"/>
</dbReference>
<reference evidence="1" key="2">
    <citation type="journal article" date="2022" name="Microbiol. Resour. Announc.">
        <title>Metagenome Sequencing to Explore Phylogenomics of Terrestrial Cyanobacteria.</title>
        <authorList>
            <person name="Ward R.D."/>
            <person name="Stajich J.E."/>
            <person name="Johansen J.R."/>
            <person name="Huntemann M."/>
            <person name="Clum A."/>
            <person name="Foster B."/>
            <person name="Foster B."/>
            <person name="Roux S."/>
            <person name="Palaniappan K."/>
            <person name="Varghese N."/>
            <person name="Mukherjee S."/>
            <person name="Reddy T.B.K."/>
            <person name="Daum C."/>
            <person name="Copeland A."/>
            <person name="Chen I.A."/>
            <person name="Ivanova N.N."/>
            <person name="Kyrpides N.C."/>
            <person name="Shapiro N."/>
            <person name="Eloe-Fadrosh E.A."/>
            <person name="Pietrasiak N."/>
        </authorList>
    </citation>
    <scope>NUCLEOTIDE SEQUENCE</scope>
    <source>
        <strain evidence="1">CPER-KK1</strain>
    </source>
</reference>
<keyword evidence="1" id="KW-0808">Transferase</keyword>
<dbReference type="InterPro" id="IPR002052">
    <property type="entry name" value="DNA_methylase_N6_adenine_CS"/>
</dbReference>
<keyword evidence="1" id="KW-0489">Methyltransferase</keyword>
<dbReference type="AlphaFoldDB" id="A0A951PRB8"/>
<protein>
    <submittedName>
        <fullName evidence="1">SAM-dependent methyltransferase</fullName>
    </submittedName>
</protein>
<dbReference type="Proteomes" id="UP000753908">
    <property type="component" value="Unassembled WGS sequence"/>
</dbReference>
<dbReference type="Gene3D" id="3.40.50.150">
    <property type="entry name" value="Vaccinia Virus protein VP39"/>
    <property type="match status" value="1"/>
</dbReference>
<name>A0A951PRB8_9CYAN</name>
<dbReference type="GO" id="GO:0032259">
    <property type="term" value="P:methylation"/>
    <property type="evidence" value="ECO:0007669"/>
    <property type="project" value="UniProtKB-KW"/>
</dbReference>
<accession>A0A951PRB8</accession>